<dbReference type="GO" id="GO:0003677">
    <property type="term" value="F:DNA binding"/>
    <property type="evidence" value="ECO:0007669"/>
    <property type="project" value="InterPro"/>
</dbReference>
<protein>
    <recommendedName>
        <fullName evidence="7">SBP-type domain-containing protein</fullName>
    </recommendedName>
</protein>
<evidence type="ECO:0000256" key="6">
    <source>
        <dbReference type="SAM" id="Phobius"/>
    </source>
</evidence>
<evidence type="ECO:0000313" key="8">
    <source>
        <dbReference type="EMBL" id="ONK62911.1"/>
    </source>
</evidence>
<dbReference type="PANTHER" id="PTHR31251:SF108">
    <property type="entry name" value="SQUAMOSA PROMOTER-BINDING-LIKE PROTEIN 7"/>
    <property type="match status" value="1"/>
</dbReference>
<proteinExistence type="predicted"/>
<evidence type="ECO:0000256" key="1">
    <source>
        <dbReference type="ARBA" id="ARBA00022723"/>
    </source>
</evidence>
<feature type="domain" description="SBP-type" evidence="7">
    <location>
        <begin position="1"/>
        <end position="78"/>
    </location>
</feature>
<dbReference type="PANTHER" id="PTHR31251">
    <property type="entry name" value="SQUAMOSA PROMOTER-BINDING-LIKE PROTEIN 4"/>
    <property type="match status" value="1"/>
</dbReference>
<dbReference type="Gramene" id="ONK62911">
    <property type="protein sequence ID" value="ONK62911"/>
    <property type="gene ID" value="A4U43_C07F9400"/>
</dbReference>
<dbReference type="AlphaFoldDB" id="A0A5P1EDW8"/>
<accession>A0A5P1EDW8</accession>
<keyword evidence="6" id="KW-1133">Transmembrane helix</keyword>
<dbReference type="GO" id="GO:0005634">
    <property type="term" value="C:nucleus"/>
    <property type="evidence" value="ECO:0007669"/>
    <property type="project" value="InterPro"/>
</dbReference>
<feature type="compositionally biased region" description="Acidic residues" evidence="5">
    <location>
        <begin position="100"/>
        <end position="111"/>
    </location>
</feature>
<feature type="region of interest" description="Disordered" evidence="5">
    <location>
        <begin position="68"/>
        <end position="112"/>
    </location>
</feature>
<keyword evidence="9" id="KW-1185">Reference proteome</keyword>
<dbReference type="InterPro" id="IPR036893">
    <property type="entry name" value="SBP_sf"/>
</dbReference>
<dbReference type="GO" id="GO:0008270">
    <property type="term" value="F:zinc ion binding"/>
    <property type="evidence" value="ECO:0007669"/>
    <property type="project" value="UniProtKB-KW"/>
</dbReference>
<evidence type="ECO:0000256" key="3">
    <source>
        <dbReference type="ARBA" id="ARBA00022833"/>
    </source>
</evidence>
<feature type="transmembrane region" description="Helical" evidence="6">
    <location>
        <begin position="633"/>
        <end position="655"/>
    </location>
</feature>
<dbReference type="Pfam" id="PF03110">
    <property type="entry name" value="SBP"/>
    <property type="match status" value="1"/>
</dbReference>
<dbReference type="Gene3D" id="4.10.1100.10">
    <property type="entry name" value="Transcription factor, SBP-box domain"/>
    <property type="match status" value="1"/>
</dbReference>
<keyword evidence="3" id="KW-0862">Zinc</keyword>
<evidence type="ECO:0000256" key="2">
    <source>
        <dbReference type="ARBA" id="ARBA00022771"/>
    </source>
</evidence>
<evidence type="ECO:0000256" key="4">
    <source>
        <dbReference type="PROSITE-ProRule" id="PRU00470"/>
    </source>
</evidence>
<dbReference type="PROSITE" id="PS51141">
    <property type="entry name" value="ZF_SBP"/>
    <property type="match status" value="1"/>
</dbReference>
<keyword evidence="6" id="KW-0812">Transmembrane</keyword>
<dbReference type="InterPro" id="IPR004333">
    <property type="entry name" value="SBP_dom"/>
</dbReference>
<dbReference type="Proteomes" id="UP000243459">
    <property type="component" value="Chromosome 7"/>
</dbReference>
<dbReference type="InterPro" id="IPR044817">
    <property type="entry name" value="SBP-like"/>
</dbReference>
<evidence type="ECO:0000313" key="9">
    <source>
        <dbReference type="Proteomes" id="UP000243459"/>
    </source>
</evidence>
<dbReference type="SUPFAM" id="SSF103612">
    <property type="entry name" value="SBT domain"/>
    <property type="match status" value="1"/>
</dbReference>
<keyword evidence="2 4" id="KW-0863">Zinc-finger</keyword>
<feature type="compositionally biased region" description="Basic residues" evidence="5">
    <location>
        <begin position="68"/>
        <end position="78"/>
    </location>
</feature>
<dbReference type="OMA" id="ITSACCC"/>
<keyword evidence="6" id="KW-0472">Membrane</keyword>
<evidence type="ECO:0000259" key="7">
    <source>
        <dbReference type="PROSITE" id="PS51141"/>
    </source>
</evidence>
<name>A0A5P1EDW8_ASPOF</name>
<reference evidence="9" key="1">
    <citation type="journal article" date="2017" name="Nat. Commun.">
        <title>The asparagus genome sheds light on the origin and evolution of a young Y chromosome.</title>
        <authorList>
            <person name="Harkess A."/>
            <person name="Zhou J."/>
            <person name="Xu C."/>
            <person name="Bowers J.E."/>
            <person name="Van der Hulst R."/>
            <person name="Ayyampalayam S."/>
            <person name="Mercati F."/>
            <person name="Riccardi P."/>
            <person name="McKain M.R."/>
            <person name="Kakrana A."/>
            <person name="Tang H."/>
            <person name="Ray J."/>
            <person name="Groenendijk J."/>
            <person name="Arikit S."/>
            <person name="Mathioni S.M."/>
            <person name="Nakano M."/>
            <person name="Shan H."/>
            <person name="Telgmann-Rauber A."/>
            <person name="Kanno A."/>
            <person name="Yue Z."/>
            <person name="Chen H."/>
            <person name="Li W."/>
            <person name="Chen Y."/>
            <person name="Xu X."/>
            <person name="Zhang Y."/>
            <person name="Luo S."/>
            <person name="Chen H."/>
            <person name="Gao J."/>
            <person name="Mao Z."/>
            <person name="Pires J.C."/>
            <person name="Luo M."/>
            <person name="Kudrna D."/>
            <person name="Wing R.A."/>
            <person name="Meyers B.C."/>
            <person name="Yi K."/>
            <person name="Kong H."/>
            <person name="Lavrijsen P."/>
            <person name="Sunseri F."/>
            <person name="Falavigna A."/>
            <person name="Ye Y."/>
            <person name="Leebens-Mack J.H."/>
            <person name="Chen G."/>
        </authorList>
    </citation>
    <scope>NUCLEOTIDE SEQUENCE [LARGE SCALE GENOMIC DNA]</scope>
    <source>
        <strain evidence="9">cv. DH0086</strain>
    </source>
</reference>
<keyword evidence="1" id="KW-0479">Metal-binding</keyword>
<evidence type="ECO:0000256" key="5">
    <source>
        <dbReference type="SAM" id="MobiDB-lite"/>
    </source>
</evidence>
<sequence length="674" mass="76123">MVRCQVPGCEVDIRELKGYHRRHRVCLRCANAPSVVIEGEDRRYCQQCGKFHTLPDFDEGKRSCRRKLERHNRRRRRRPADLVSTENEKGPQADLSAETTYDEESKEENDFGCETVLSSKVNDREVLLESDDGHVSPICSLPNSQNMQSNGINSFAVPGEAHIEEEKDNSRSGLSSSICDNRTAYSSVCPTGRISFKLYDWNPAEFPRRLRHQIFQWLASMPVELEGYVRPGCTILTIFIAMPQFMWEKISEDAALYIKDLINAPESLLLGRGNIFIFLSNMIIQVLKDGSSLMNIKMEVRAPRIHYVHPSYFEAGKPIEFVVCGSNLNQPKFRFLVSFVGKYVVFDSCCPISHGKILPYDGNENSCQESDHEMFRIRIGQTNSRIFGPAFIEVENESGISNFIPILIGNKHICSELGRMQAVLNGSLVESVTSQIDISCPNPSYCELFVAKQTAISELLLDIGWLLKEPCKGASEAVSNSTNLQRLTCLLKISVENELVNVLEVIMNYLDVMIGTAGIQDSECIMPEDDLQLLQGYVDRAKEIINQRALHYARSGVDTNWMQRDSMPLSCSVSAKIQDGEANNGDCSCSNENIPFMDKSMGNRKYRYANQPIDWHQKFWTDSFPCTITGTRLVLFATVSVVMCLSACVMLLHPIKPGDIAVSIRRCLFRYPFP</sequence>
<organism evidence="8 9">
    <name type="scientific">Asparagus officinalis</name>
    <name type="common">Garden asparagus</name>
    <dbReference type="NCBI Taxonomy" id="4686"/>
    <lineage>
        <taxon>Eukaryota</taxon>
        <taxon>Viridiplantae</taxon>
        <taxon>Streptophyta</taxon>
        <taxon>Embryophyta</taxon>
        <taxon>Tracheophyta</taxon>
        <taxon>Spermatophyta</taxon>
        <taxon>Magnoliopsida</taxon>
        <taxon>Liliopsida</taxon>
        <taxon>Asparagales</taxon>
        <taxon>Asparagaceae</taxon>
        <taxon>Asparagoideae</taxon>
        <taxon>Asparagus</taxon>
    </lineage>
</organism>
<gene>
    <name evidence="8" type="ORF">A4U43_C07F9400</name>
</gene>
<dbReference type="EMBL" id="CM007387">
    <property type="protein sequence ID" value="ONK62911.1"/>
    <property type="molecule type" value="Genomic_DNA"/>
</dbReference>
<dbReference type="Pfam" id="PF26102">
    <property type="entry name" value="Ig_SPL7"/>
    <property type="match status" value="1"/>
</dbReference>